<dbReference type="PANTHER" id="PTHR46623:SF6">
    <property type="entry name" value="ALPHA_BETA-HYDROLASES SUPERFAMILY PROTEIN"/>
    <property type="match status" value="1"/>
</dbReference>
<feature type="domain" description="Dienelactone hydrolase" evidence="1">
    <location>
        <begin position="20"/>
        <end position="204"/>
    </location>
</feature>
<keyword evidence="2" id="KW-0378">Hydrolase</keyword>
<dbReference type="InterPro" id="IPR029058">
    <property type="entry name" value="AB_hydrolase_fold"/>
</dbReference>
<comment type="caution">
    <text evidence="2">The sequence shown here is derived from an EMBL/GenBank/DDBJ whole genome shotgun (WGS) entry which is preliminary data.</text>
</comment>
<evidence type="ECO:0000259" key="1">
    <source>
        <dbReference type="Pfam" id="PF01738"/>
    </source>
</evidence>
<sequence>MVLRTPSVRNPSYGGAMTDILLIHHIQGLTPGVLALADAFRAAGHTVHTPDLFEGRTFGSIDEGAGYARSVGFDEVRARGVASADGLPDDLVVAGISLGAMAAQQLVATRPGVRGALLYEAFAGPENFGGWPDGVALQVHGMADDEFFGLEGDREAAEAFAAGRPEAEVFVYAGDAHLFVDSSLPAYDADATRLVLDRSLAFLDRL</sequence>
<evidence type="ECO:0000313" key="3">
    <source>
        <dbReference type="Proteomes" id="UP000233781"/>
    </source>
</evidence>
<dbReference type="Pfam" id="PF01738">
    <property type="entry name" value="DLH"/>
    <property type="match status" value="1"/>
</dbReference>
<keyword evidence="3" id="KW-1185">Reference proteome</keyword>
<dbReference type="PANTHER" id="PTHR46623">
    <property type="entry name" value="CARBOXYMETHYLENEBUTENOLIDASE-RELATED"/>
    <property type="match status" value="1"/>
</dbReference>
<dbReference type="Gene3D" id="3.40.50.1820">
    <property type="entry name" value="alpha/beta hydrolase"/>
    <property type="match status" value="1"/>
</dbReference>
<dbReference type="SUPFAM" id="SSF53474">
    <property type="entry name" value="alpha/beta-Hydrolases"/>
    <property type="match status" value="1"/>
</dbReference>
<gene>
    <name evidence="2" type="ORF">ATL31_1799</name>
</gene>
<organism evidence="2 3">
    <name type="scientific">Phycicoccus duodecadis</name>
    <dbReference type="NCBI Taxonomy" id="173053"/>
    <lineage>
        <taxon>Bacteria</taxon>
        <taxon>Bacillati</taxon>
        <taxon>Actinomycetota</taxon>
        <taxon>Actinomycetes</taxon>
        <taxon>Micrococcales</taxon>
        <taxon>Intrasporangiaceae</taxon>
        <taxon>Phycicoccus</taxon>
    </lineage>
</organism>
<dbReference type="GO" id="GO:0016787">
    <property type="term" value="F:hydrolase activity"/>
    <property type="evidence" value="ECO:0007669"/>
    <property type="project" value="UniProtKB-KW"/>
</dbReference>
<dbReference type="Proteomes" id="UP000233781">
    <property type="component" value="Unassembled WGS sequence"/>
</dbReference>
<evidence type="ECO:0000313" key="2">
    <source>
        <dbReference type="EMBL" id="PKW26970.1"/>
    </source>
</evidence>
<accession>A0A2N3YJF6</accession>
<name>A0A2N3YJF6_9MICO</name>
<dbReference type="InterPro" id="IPR002925">
    <property type="entry name" value="Dienelactn_hydro"/>
</dbReference>
<reference evidence="2 3" key="1">
    <citation type="submission" date="2017-12" db="EMBL/GenBank/DDBJ databases">
        <title>Sequencing the genomes of 1000 Actinobacteria strains.</title>
        <authorList>
            <person name="Klenk H.-P."/>
        </authorList>
    </citation>
    <scope>NUCLEOTIDE SEQUENCE [LARGE SCALE GENOMIC DNA]</scope>
    <source>
        <strain evidence="2 3">DSM 12806</strain>
    </source>
</reference>
<dbReference type="AlphaFoldDB" id="A0A2N3YJF6"/>
<dbReference type="InterPro" id="IPR051049">
    <property type="entry name" value="Dienelactone_hydrolase-like"/>
</dbReference>
<proteinExistence type="predicted"/>
<protein>
    <submittedName>
        <fullName evidence="2">Dienelactone hydrolase</fullName>
    </submittedName>
</protein>
<dbReference type="EMBL" id="PJNE01000001">
    <property type="protein sequence ID" value="PKW26970.1"/>
    <property type="molecule type" value="Genomic_DNA"/>
</dbReference>